<reference evidence="4" key="1">
    <citation type="journal article" date="2020" name="Stud. Mycol.">
        <title>101 Dothideomycetes genomes: a test case for predicting lifestyles and emergence of pathogens.</title>
        <authorList>
            <person name="Haridas S."/>
            <person name="Albert R."/>
            <person name="Binder M."/>
            <person name="Bloem J."/>
            <person name="Labutti K."/>
            <person name="Salamov A."/>
            <person name="Andreopoulos B."/>
            <person name="Baker S."/>
            <person name="Barry K."/>
            <person name="Bills G."/>
            <person name="Bluhm B."/>
            <person name="Cannon C."/>
            <person name="Castanera R."/>
            <person name="Culley D."/>
            <person name="Daum C."/>
            <person name="Ezra D."/>
            <person name="Gonzalez J."/>
            <person name="Henrissat B."/>
            <person name="Kuo A."/>
            <person name="Liang C."/>
            <person name="Lipzen A."/>
            <person name="Lutzoni F."/>
            <person name="Magnuson J."/>
            <person name="Mondo S."/>
            <person name="Nolan M."/>
            <person name="Ohm R."/>
            <person name="Pangilinan J."/>
            <person name="Park H.-J."/>
            <person name="Ramirez L."/>
            <person name="Alfaro M."/>
            <person name="Sun H."/>
            <person name="Tritt A."/>
            <person name="Yoshinaga Y."/>
            <person name="Zwiers L.-H."/>
            <person name="Turgeon B."/>
            <person name="Goodwin S."/>
            <person name="Spatafora J."/>
            <person name="Crous P."/>
            <person name="Grigoriev I."/>
        </authorList>
    </citation>
    <scope>NUCLEOTIDE SEQUENCE</scope>
    <source>
        <strain evidence="4">CBS 122681</strain>
    </source>
</reference>
<keyword evidence="1" id="KW-0863">Zinc-finger</keyword>
<evidence type="ECO:0000313" key="4">
    <source>
        <dbReference type="EMBL" id="KAF2651997.1"/>
    </source>
</evidence>
<organism evidence="4 5">
    <name type="scientific">Lophiostoma macrostomum CBS 122681</name>
    <dbReference type="NCBI Taxonomy" id="1314788"/>
    <lineage>
        <taxon>Eukaryota</taxon>
        <taxon>Fungi</taxon>
        <taxon>Dikarya</taxon>
        <taxon>Ascomycota</taxon>
        <taxon>Pezizomycotina</taxon>
        <taxon>Dothideomycetes</taxon>
        <taxon>Pleosporomycetidae</taxon>
        <taxon>Pleosporales</taxon>
        <taxon>Lophiostomataceae</taxon>
        <taxon>Lophiostoma</taxon>
    </lineage>
</organism>
<protein>
    <recommendedName>
        <fullName evidence="3">CCHC-type domain-containing protein</fullName>
    </recommendedName>
</protein>
<feature type="compositionally biased region" description="Basic residues" evidence="2">
    <location>
        <begin position="22"/>
        <end position="35"/>
    </location>
</feature>
<feature type="region of interest" description="Disordered" evidence="2">
    <location>
        <begin position="1"/>
        <end position="61"/>
    </location>
</feature>
<dbReference type="Pfam" id="PF00098">
    <property type="entry name" value="zf-CCHC"/>
    <property type="match status" value="2"/>
</dbReference>
<feature type="compositionally biased region" description="Polar residues" evidence="2">
    <location>
        <begin position="491"/>
        <end position="507"/>
    </location>
</feature>
<feature type="region of interest" description="Disordered" evidence="2">
    <location>
        <begin position="317"/>
        <end position="447"/>
    </location>
</feature>
<evidence type="ECO:0000256" key="1">
    <source>
        <dbReference type="PROSITE-ProRule" id="PRU00047"/>
    </source>
</evidence>
<dbReference type="PANTHER" id="PTHR23002">
    <property type="entry name" value="ZINC FINGER CCHC DOMAIN CONTAINING PROTEIN"/>
    <property type="match status" value="1"/>
</dbReference>
<feature type="domain" description="CCHC-type" evidence="3">
    <location>
        <begin position="476"/>
        <end position="489"/>
    </location>
</feature>
<dbReference type="Proteomes" id="UP000799324">
    <property type="component" value="Unassembled WGS sequence"/>
</dbReference>
<dbReference type="OrthoDB" id="3863715at2759"/>
<feature type="region of interest" description="Disordered" evidence="2">
    <location>
        <begin position="490"/>
        <end position="536"/>
    </location>
</feature>
<dbReference type="EMBL" id="MU004412">
    <property type="protein sequence ID" value="KAF2651997.1"/>
    <property type="molecule type" value="Genomic_DNA"/>
</dbReference>
<dbReference type="InterPro" id="IPR001878">
    <property type="entry name" value="Znf_CCHC"/>
</dbReference>
<dbReference type="InterPro" id="IPR051714">
    <property type="entry name" value="Znf_CCHC_NABP"/>
</dbReference>
<proteinExistence type="predicted"/>
<gene>
    <name evidence="4" type="ORF">K491DRAFT_719330</name>
</gene>
<keyword evidence="1" id="KW-0862">Zinc</keyword>
<dbReference type="AlphaFoldDB" id="A0A6A6SY58"/>
<keyword evidence="5" id="KW-1185">Reference proteome</keyword>
<keyword evidence="1" id="KW-0479">Metal-binding</keyword>
<evidence type="ECO:0000256" key="2">
    <source>
        <dbReference type="SAM" id="MobiDB-lite"/>
    </source>
</evidence>
<dbReference type="GO" id="GO:0003676">
    <property type="term" value="F:nucleic acid binding"/>
    <property type="evidence" value="ECO:0007669"/>
    <property type="project" value="InterPro"/>
</dbReference>
<dbReference type="SMART" id="SM00343">
    <property type="entry name" value="ZnF_C2HC"/>
    <property type="match status" value="2"/>
</dbReference>
<name>A0A6A6SY58_9PLEO</name>
<feature type="compositionally biased region" description="Basic and acidic residues" evidence="2">
    <location>
        <begin position="46"/>
        <end position="55"/>
    </location>
</feature>
<feature type="compositionally biased region" description="Low complexity" evidence="2">
    <location>
        <begin position="523"/>
        <end position="534"/>
    </location>
</feature>
<feature type="compositionally biased region" description="Basic residues" evidence="2">
    <location>
        <begin position="394"/>
        <end position="403"/>
    </location>
</feature>
<dbReference type="GO" id="GO:0008270">
    <property type="term" value="F:zinc ion binding"/>
    <property type="evidence" value="ECO:0007669"/>
    <property type="project" value="UniProtKB-KW"/>
</dbReference>
<evidence type="ECO:0000313" key="5">
    <source>
        <dbReference type="Proteomes" id="UP000799324"/>
    </source>
</evidence>
<feature type="domain" description="CCHC-type" evidence="3">
    <location>
        <begin position="452"/>
        <end position="465"/>
    </location>
</feature>
<evidence type="ECO:0000259" key="3">
    <source>
        <dbReference type="PROSITE" id="PS50158"/>
    </source>
</evidence>
<dbReference type="Gene3D" id="4.10.60.10">
    <property type="entry name" value="Zinc finger, CCHC-type"/>
    <property type="match status" value="2"/>
</dbReference>
<accession>A0A6A6SY58</accession>
<feature type="compositionally biased region" description="Basic residues" evidence="2">
    <location>
        <begin position="335"/>
        <end position="344"/>
    </location>
</feature>
<dbReference type="PROSITE" id="PS50158">
    <property type="entry name" value="ZF_CCHC"/>
    <property type="match status" value="2"/>
</dbReference>
<dbReference type="InterPro" id="IPR036875">
    <property type="entry name" value="Znf_CCHC_sf"/>
</dbReference>
<dbReference type="SUPFAM" id="SSF57756">
    <property type="entry name" value="Retrovirus zinc finger-like domains"/>
    <property type="match status" value="1"/>
</dbReference>
<sequence>MPSENEKTNQAAKEQVPIAKKLSGRGKSRSSRAKKISNAEGTSGDQDPHDTKETQLKMNVPDADISREEALPKPRKEKLWLTPAQLEALKSGPKANIFVGPADDQFIGLEGAYSNLLCHFSNLAKMKLSAHGANRLYIPNCDKKVVVWIYRYMLAGEKDPEGDKRFEDLDLSHLVHLYNHASTLEYEGLMSKITLRARFLIREDPILDKQAILQVASVLHLRPILANAIAQKAVEVGETDWTAYFACIENNENLENLMGSAIEKELKRLVSKSTWFYNRYKYLADVQFSTGYYRHPYGSPQAAERGRLRMRSVNYPTATSTQHEDRTQPEPNPQKKPRLLKRKAMPIPRVSEPPAEKSPASKPRVKIPAAADSKEVSESKTAIENAKPDQLPQRKPRKSRTKRSTQPITTTESPDLDPPMQANPNEAADAPHTTDPKQSRPRPRSSKATITCYNCQELGHLGRECLSKILRPPPICYNCNETGHIARNCTAPRNQNYTNNNTTSPDTQDQHSHYSGPPPTMTPSRSSGPSGVSSMHVLTDISNSHTQTSSYRYPYTGQGRNKHYRRAKLERMREVVEPVGNGEGITTYEVEARRGQVTRLGLVV</sequence>